<comment type="caution">
    <text evidence="1">The sequence shown here is derived from an EMBL/GenBank/DDBJ whole genome shotgun (WGS) entry which is preliminary data.</text>
</comment>
<dbReference type="NCBIfam" id="NF047773">
    <property type="entry name" value="phas_rel_Lepto"/>
    <property type="match status" value="1"/>
</dbReference>
<dbReference type="PANTHER" id="PTHR38664:SF1">
    <property type="entry name" value="SLR0058 PROTEIN"/>
    <property type="match status" value="1"/>
</dbReference>
<dbReference type="PANTHER" id="PTHR38664">
    <property type="entry name" value="SLR0058 PROTEIN"/>
    <property type="match status" value="1"/>
</dbReference>
<dbReference type="Pfam" id="PF05597">
    <property type="entry name" value="Phasin"/>
    <property type="match status" value="1"/>
</dbReference>
<sequence length="120" mass="13029">MTKLESIKSKVSQAEDFARKIWLAGLGAYAKSYDEVQGKADELSAEASKVFEDLVAKGETVEAETKDKFKAKADDLKVSERVAEVREKLGMNSKGTSEKIDELSAKIDALADTVAKLSAK</sequence>
<protein>
    <submittedName>
        <fullName evidence="1">Phasin family protein</fullName>
    </submittedName>
</protein>
<dbReference type="AlphaFoldDB" id="A0A545THD2"/>
<gene>
    <name evidence="1" type="ORF">FLL45_01165</name>
</gene>
<evidence type="ECO:0000313" key="1">
    <source>
        <dbReference type="EMBL" id="TQV76596.1"/>
    </source>
</evidence>
<dbReference type="EMBL" id="VIKR01000001">
    <property type="protein sequence ID" value="TQV76596.1"/>
    <property type="molecule type" value="Genomic_DNA"/>
</dbReference>
<evidence type="ECO:0000313" key="2">
    <source>
        <dbReference type="Proteomes" id="UP000317839"/>
    </source>
</evidence>
<keyword evidence="2" id="KW-1185">Reference proteome</keyword>
<proteinExistence type="predicted"/>
<dbReference type="Proteomes" id="UP000317839">
    <property type="component" value="Unassembled WGS sequence"/>
</dbReference>
<reference evidence="1 2" key="1">
    <citation type="submission" date="2019-06" db="EMBL/GenBank/DDBJ databases">
        <title>Draft genome of Aliikangiella marina GYP-15.</title>
        <authorList>
            <person name="Wang G."/>
        </authorList>
    </citation>
    <scope>NUCLEOTIDE SEQUENCE [LARGE SCALE GENOMIC DNA]</scope>
    <source>
        <strain evidence="1 2">GYP-15</strain>
    </source>
</reference>
<name>A0A545THD2_9GAMM</name>
<organism evidence="1 2">
    <name type="scientific">Aliikangiella marina</name>
    <dbReference type="NCBI Taxonomy" id="1712262"/>
    <lineage>
        <taxon>Bacteria</taxon>
        <taxon>Pseudomonadati</taxon>
        <taxon>Pseudomonadota</taxon>
        <taxon>Gammaproteobacteria</taxon>
        <taxon>Oceanospirillales</taxon>
        <taxon>Pleioneaceae</taxon>
        <taxon>Aliikangiella</taxon>
    </lineage>
</organism>
<dbReference type="InterPro" id="IPR008769">
    <property type="entry name" value="PhaF_PhaI"/>
</dbReference>
<accession>A0A545THD2</accession>
<dbReference type="OrthoDB" id="5801582at2"/>
<dbReference type="RefSeq" id="WP_142887956.1">
    <property type="nucleotide sequence ID" value="NZ_VIKR01000001.1"/>
</dbReference>